<feature type="coiled-coil region" evidence="6">
    <location>
        <begin position="60"/>
        <end position="161"/>
    </location>
</feature>
<evidence type="ECO:0000256" key="4">
    <source>
        <dbReference type="ARBA" id="ARBA00023163"/>
    </source>
</evidence>
<feature type="region of interest" description="Disordered" evidence="7">
    <location>
        <begin position="211"/>
        <end position="237"/>
    </location>
</feature>
<keyword evidence="3" id="KW-0805">Transcription regulation</keyword>
<sequence length="314" mass="37099">MASTLLSPMVDYYNDEEELDSVDDDDDRSFRGRDSEEDTEDASETDLAKHDEDDYVEIKEQMYQDKLASLKRQLQQLQEGTLQEYQKRMKKLDQQYKERLRNADLFLQLETEQVERNYIKEKKAAVKEFDDKKVELKENLIAELEEKKKMIENEKLTMELTGDSMEVKPIMTRKLRRRPNDPVPIPDKRRKPLNYLLTDEQIMEDLRTLNKLKSPKRPVSPSSPEHVPSAPMESPSQRYEARIEEGKLYYDKRWYHKSQAIYLESKDNTKISCVISSVGTNEIWVRKTSDSTKMRIYLGQLQRGAFIIRRRSAA</sequence>
<dbReference type="PANTHER" id="PTHR21964">
    <property type="entry name" value="BREAST CANCER METASTASIS-SUPPRESSOR 1"/>
    <property type="match status" value="1"/>
</dbReference>
<feature type="compositionally biased region" description="Acidic residues" evidence="7">
    <location>
        <begin position="35"/>
        <end position="44"/>
    </location>
</feature>
<dbReference type="GO" id="GO:0005654">
    <property type="term" value="C:nucleoplasm"/>
    <property type="evidence" value="ECO:0007669"/>
    <property type="project" value="UniProtKB-ARBA"/>
</dbReference>
<comment type="subcellular location">
    <subcellularLocation>
        <location evidence="1">Nucleus</location>
    </subcellularLocation>
</comment>
<feature type="compositionally biased region" description="Acidic residues" evidence="7">
    <location>
        <begin position="13"/>
        <end position="27"/>
    </location>
</feature>
<evidence type="ECO:0000256" key="3">
    <source>
        <dbReference type="ARBA" id="ARBA00023015"/>
    </source>
</evidence>
<keyword evidence="2" id="KW-0678">Repressor</keyword>
<dbReference type="Proteomes" id="UP001178508">
    <property type="component" value="Chromosome 12"/>
</dbReference>
<evidence type="ECO:0000256" key="5">
    <source>
        <dbReference type="ARBA" id="ARBA00023242"/>
    </source>
</evidence>
<name>A0AAV1G7M1_XYRNO</name>
<gene>
    <name evidence="8" type="ORF">XNOV1_A018173</name>
</gene>
<dbReference type="InterPro" id="IPR013907">
    <property type="entry name" value="Sds3"/>
</dbReference>
<feature type="compositionally biased region" description="Low complexity" evidence="7">
    <location>
        <begin position="217"/>
        <end position="231"/>
    </location>
</feature>
<dbReference type="EMBL" id="OY660875">
    <property type="protein sequence ID" value="CAJ1069477.1"/>
    <property type="molecule type" value="Genomic_DNA"/>
</dbReference>
<keyword evidence="5" id="KW-0539">Nucleus</keyword>
<protein>
    <submittedName>
        <fullName evidence="8">Sin3 histone deacetylase corepressor complex component SDS3 isoform X1</fullName>
    </submittedName>
</protein>
<reference evidence="8" key="1">
    <citation type="submission" date="2023-08" db="EMBL/GenBank/DDBJ databases">
        <authorList>
            <person name="Alioto T."/>
            <person name="Alioto T."/>
            <person name="Gomez Garrido J."/>
        </authorList>
    </citation>
    <scope>NUCLEOTIDE SEQUENCE</scope>
</reference>
<organism evidence="8 9">
    <name type="scientific">Xyrichtys novacula</name>
    <name type="common">Pearly razorfish</name>
    <name type="synonym">Hemipteronotus novacula</name>
    <dbReference type="NCBI Taxonomy" id="13765"/>
    <lineage>
        <taxon>Eukaryota</taxon>
        <taxon>Metazoa</taxon>
        <taxon>Chordata</taxon>
        <taxon>Craniata</taxon>
        <taxon>Vertebrata</taxon>
        <taxon>Euteleostomi</taxon>
        <taxon>Actinopterygii</taxon>
        <taxon>Neopterygii</taxon>
        <taxon>Teleostei</taxon>
        <taxon>Neoteleostei</taxon>
        <taxon>Acanthomorphata</taxon>
        <taxon>Eupercaria</taxon>
        <taxon>Labriformes</taxon>
        <taxon>Labridae</taxon>
        <taxon>Xyrichtys</taxon>
    </lineage>
</organism>
<evidence type="ECO:0000313" key="8">
    <source>
        <dbReference type="EMBL" id="CAJ1069477.1"/>
    </source>
</evidence>
<dbReference type="Pfam" id="PF08598">
    <property type="entry name" value="Sds3"/>
    <property type="match status" value="1"/>
</dbReference>
<feature type="region of interest" description="Disordered" evidence="7">
    <location>
        <begin position="1"/>
        <end position="54"/>
    </location>
</feature>
<dbReference type="GO" id="GO:0010468">
    <property type="term" value="P:regulation of gene expression"/>
    <property type="evidence" value="ECO:0007669"/>
    <property type="project" value="UniProtKB-ARBA"/>
</dbReference>
<keyword evidence="6" id="KW-0175">Coiled coil</keyword>
<proteinExistence type="predicted"/>
<evidence type="ECO:0000256" key="2">
    <source>
        <dbReference type="ARBA" id="ARBA00022491"/>
    </source>
</evidence>
<evidence type="ECO:0000256" key="1">
    <source>
        <dbReference type="ARBA" id="ARBA00004123"/>
    </source>
</evidence>
<evidence type="ECO:0000313" key="9">
    <source>
        <dbReference type="Proteomes" id="UP001178508"/>
    </source>
</evidence>
<dbReference type="SMART" id="SM01401">
    <property type="entry name" value="Sds3"/>
    <property type="match status" value="1"/>
</dbReference>
<keyword evidence="9" id="KW-1185">Reference proteome</keyword>
<evidence type="ECO:0000256" key="7">
    <source>
        <dbReference type="SAM" id="MobiDB-lite"/>
    </source>
</evidence>
<evidence type="ECO:0000256" key="6">
    <source>
        <dbReference type="SAM" id="Coils"/>
    </source>
</evidence>
<keyword evidence="4" id="KW-0804">Transcription</keyword>
<dbReference type="AlphaFoldDB" id="A0AAV1G7M1"/>
<accession>A0AAV1G7M1</accession>